<dbReference type="InterPro" id="IPR036736">
    <property type="entry name" value="ACP-like_sf"/>
</dbReference>
<dbReference type="SUPFAM" id="SSF47336">
    <property type="entry name" value="ACP-like"/>
    <property type="match status" value="1"/>
</dbReference>
<feature type="domain" description="Carrier" evidence="1">
    <location>
        <begin position="6"/>
        <end position="84"/>
    </location>
</feature>
<dbReference type="EMBL" id="JBHTCF010000002">
    <property type="protein sequence ID" value="MFC7304195.1"/>
    <property type="molecule type" value="Genomic_DNA"/>
</dbReference>
<dbReference type="RefSeq" id="WP_381828149.1">
    <property type="nucleotide sequence ID" value="NZ_JBHTCF010000002.1"/>
</dbReference>
<gene>
    <name evidence="2" type="ORF">ACFQVC_08225</name>
</gene>
<evidence type="ECO:0000313" key="2">
    <source>
        <dbReference type="EMBL" id="MFC7304195.1"/>
    </source>
</evidence>
<comment type="caution">
    <text evidence="2">The sequence shown here is derived from an EMBL/GenBank/DDBJ whole genome shotgun (WGS) entry which is preliminary data.</text>
</comment>
<dbReference type="Pfam" id="PF00550">
    <property type="entry name" value="PP-binding"/>
    <property type="match status" value="1"/>
</dbReference>
<dbReference type="PROSITE" id="PS50075">
    <property type="entry name" value="CARRIER"/>
    <property type="match status" value="1"/>
</dbReference>
<sequence length="90" mass="10029">MTQTADTRDQIIDEITRIVAAELDAPAAEFTPETDLRRRQGADSVKVLRIVARIEQRYDIELPDEEVFSVSTISQVTTVVEKALAAEVGR</sequence>
<organism evidence="2 3">
    <name type="scientific">Streptomyces monticola</name>
    <dbReference type="NCBI Taxonomy" id="2666263"/>
    <lineage>
        <taxon>Bacteria</taxon>
        <taxon>Bacillati</taxon>
        <taxon>Actinomycetota</taxon>
        <taxon>Actinomycetes</taxon>
        <taxon>Kitasatosporales</taxon>
        <taxon>Streptomycetaceae</taxon>
        <taxon>Streptomyces</taxon>
    </lineage>
</organism>
<dbReference type="InterPro" id="IPR009081">
    <property type="entry name" value="PP-bd_ACP"/>
</dbReference>
<keyword evidence="3" id="KW-1185">Reference proteome</keyword>
<dbReference type="Proteomes" id="UP001596523">
    <property type="component" value="Unassembled WGS sequence"/>
</dbReference>
<name>A0ABW2JFE5_9ACTN</name>
<evidence type="ECO:0000259" key="1">
    <source>
        <dbReference type="PROSITE" id="PS50075"/>
    </source>
</evidence>
<proteinExistence type="predicted"/>
<accession>A0ABW2JFE5</accession>
<dbReference type="Gene3D" id="1.10.1200.10">
    <property type="entry name" value="ACP-like"/>
    <property type="match status" value="1"/>
</dbReference>
<evidence type="ECO:0000313" key="3">
    <source>
        <dbReference type="Proteomes" id="UP001596523"/>
    </source>
</evidence>
<reference evidence="3" key="1">
    <citation type="journal article" date="2019" name="Int. J. Syst. Evol. Microbiol.">
        <title>The Global Catalogue of Microorganisms (GCM) 10K type strain sequencing project: providing services to taxonomists for standard genome sequencing and annotation.</title>
        <authorList>
            <consortium name="The Broad Institute Genomics Platform"/>
            <consortium name="The Broad Institute Genome Sequencing Center for Infectious Disease"/>
            <person name="Wu L."/>
            <person name="Ma J."/>
        </authorList>
    </citation>
    <scope>NUCLEOTIDE SEQUENCE [LARGE SCALE GENOMIC DNA]</scope>
    <source>
        <strain evidence="3">SYNS20</strain>
    </source>
</reference>
<protein>
    <submittedName>
        <fullName evidence="2">Acyl carrier protein</fullName>
    </submittedName>
</protein>